<evidence type="ECO:0008006" key="3">
    <source>
        <dbReference type="Google" id="ProtNLM"/>
    </source>
</evidence>
<comment type="caution">
    <text evidence="1">The sequence shown here is derived from an EMBL/GenBank/DDBJ whole genome shotgun (WGS) entry which is preliminary data.</text>
</comment>
<dbReference type="PANTHER" id="PTHR33627:SF1">
    <property type="entry name" value="TRANSPOSASE"/>
    <property type="match status" value="1"/>
</dbReference>
<name>A0A841EG14_9ACTN</name>
<gene>
    <name evidence="1" type="ORF">HNR25_003734</name>
</gene>
<keyword evidence="2" id="KW-1185">Reference proteome</keyword>
<dbReference type="AlphaFoldDB" id="A0A841EG14"/>
<protein>
    <recommendedName>
        <fullName evidence="3">Transposase</fullName>
    </recommendedName>
</protein>
<evidence type="ECO:0000313" key="2">
    <source>
        <dbReference type="Proteomes" id="UP000578077"/>
    </source>
</evidence>
<proteinExistence type="predicted"/>
<reference evidence="1 2" key="1">
    <citation type="submission" date="2020-08" db="EMBL/GenBank/DDBJ databases">
        <title>Sequencing the genomes of 1000 actinobacteria strains.</title>
        <authorList>
            <person name="Klenk H.-P."/>
        </authorList>
    </citation>
    <scope>NUCLEOTIDE SEQUENCE [LARGE SCALE GENOMIC DNA]</scope>
    <source>
        <strain evidence="1 2">DSM 44593</strain>
    </source>
</reference>
<accession>A0A841EG14</accession>
<dbReference type="PANTHER" id="PTHR33627">
    <property type="entry name" value="TRANSPOSASE"/>
    <property type="match status" value="1"/>
</dbReference>
<dbReference type="EMBL" id="JACHLY010000001">
    <property type="protein sequence ID" value="MBB5999983.1"/>
    <property type="molecule type" value="Genomic_DNA"/>
</dbReference>
<sequence>MEATRTERITRASGAATVAELAALVPETAWERRSAGQGAKGRRFYDWARIEAEPHPAGHRWVLIRRHRTTGELVFYRCYAPEAVPLKRLVAVAGRRWAVGESFQQSTGLAGLDEHQVRTWTSWHRWRLFTMLAYAFLAVCAAIEAHESPHADGMVALTCNEIANLLNALFAAEPDIEHVLE</sequence>
<dbReference type="Proteomes" id="UP000578077">
    <property type="component" value="Unassembled WGS sequence"/>
</dbReference>
<evidence type="ECO:0000313" key="1">
    <source>
        <dbReference type="EMBL" id="MBB5999983.1"/>
    </source>
</evidence>
<dbReference type="InterPro" id="IPR039365">
    <property type="entry name" value="IS701-like"/>
</dbReference>
<organism evidence="1 2">
    <name type="scientific">Streptomonospora salina</name>
    <dbReference type="NCBI Taxonomy" id="104205"/>
    <lineage>
        <taxon>Bacteria</taxon>
        <taxon>Bacillati</taxon>
        <taxon>Actinomycetota</taxon>
        <taxon>Actinomycetes</taxon>
        <taxon>Streptosporangiales</taxon>
        <taxon>Nocardiopsidaceae</taxon>
        <taxon>Streptomonospora</taxon>
    </lineage>
</organism>